<dbReference type="EMBL" id="UINC01050282">
    <property type="protein sequence ID" value="SVB63053.1"/>
    <property type="molecule type" value="Genomic_DNA"/>
</dbReference>
<proteinExistence type="predicted"/>
<protein>
    <submittedName>
        <fullName evidence="1">Uncharacterized protein</fullName>
    </submittedName>
</protein>
<gene>
    <name evidence="1" type="ORF">METZ01_LOCUS215907</name>
</gene>
<accession>A0A382FLF7</accession>
<reference evidence="1" key="1">
    <citation type="submission" date="2018-05" db="EMBL/GenBank/DDBJ databases">
        <authorList>
            <person name="Lanie J.A."/>
            <person name="Ng W.-L."/>
            <person name="Kazmierczak K.M."/>
            <person name="Andrzejewski T.M."/>
            <person name="Davidsen T.M."/>
            <person name="Wayne K.J."/>
            <person name="Tettelin H."/>
            <person name="Glass J.I."/>
            <person name="Rusch D."/>
            <person name="Podicherti R."/>
            <person name="Tsui H.-C.T."/>
            <person name="Winkler M.E."/>
        </authorList>
    </citation>
    <scope>NUCLEOTIDE SEQUENCE</scope>
</reference>
<organism evidence="1">
    <name type="scientific">marine metagenome</name>
    <dbReference type="NCBI Taxonomy" id="408172"/>
    <lineage>
        <taxon>unclassified sequences</taxon>
        <taxon>metagenomes</taxon>
        <taxon>ecological metagenomes</taxon>
    </lineage>
</organism>
<sequence>MALVGTTYMKEDAFSDPSFIVVKKKIVVPNPNDPTEIMRKLIQ</sequence>
<evidence type="ECO:0000313" key="1">
    <source>
        <dbReference type="EMBL" id="SVB63053.1"/>
    </source>
</evidence>
<dbReference type="AlphaFoldDB" id="A0A382FLF7"/>
<name>A0A382FLF7_9ZZZZ</name>